<comment type="caution">
    <text evidence="1">The sequence shown here is derived from an EMBL/GenBank/DDBJ whole genome shotgun (WGS) entry which is preliminary data.</text>
</comment>
<accession>A0A9P1DHZ4</accession>
<proteinExistence type="predicted"/>
<sequence length="52" mass="5862">MPGESKIQDFFVFFQESKRVENPGLLRLLPGVEKPGLLRLLRGVAPRGPSRK</sequence>
<evidence type="ECO:0000313" key="4">
    <source>
        <dbReference type="Proteomes" id="UP001152797"/>
    </source>
</evidence>
<reference evidence="2" key="2">
    <citation type="submission" date="2024-04" db="EMBL/GenBank/DDBJ databases">
        <authorList>
            <person name="Chen Y."/>
            <person name="Shah S."/>
            <person name="Dougan E. K."/>
            <person name="Thang M."/>
            <person name="Chan C."/>
        </authorList>
    </citation>
    <scope>NUCLEOTIDE SEQUENCE [LARGE SCALE GENOMIC DNA]</scope>
</reference>
<gene>
    <name evidence="1" type="ORF">C1SCF055_LOCUS35590</name>
</gene>
<organism evidence="1">
    <name type="scientific">Cladocopium goreaui</name>
    <dbReference type="NCBI Taxonomy" id="2562237"/>
    <lineage>
        <taxon>Eukaryota</taxon>
        <taxon>Sar</taxon>
        <taxon>Alveolata</taxon>
        <taxon>Dinophyceae</taxon>
        <taxon>Suessiales</taxon>
        <taxon>Symbiodiniaceae</taxon>
        <taxon>Cladocopium</taxon>
    </lineage>
</organism>
<keyword evidence="4" id="KW-1185">Reference proteome</keyword>
<protein>
    <submittedName>
        <fullName evidence="3">Acrosin-binding protein (Acrosin-binding protein, 60 kDa form) (Proacrosin-binding protein sp32)</fullName>
    </submittedName>
</protein>
<dbReference type="EMBL" id="CAMXCT030004776">
    <property type="protein sequence ID" value="CAL4797624.1"/>
    <property type="molecule type" value="Genomic_DNA"/>
</dbReference>
<name>A0A9P1DHZ4_9DINO</name>
<feature type="non-terminal residue" evidence="1">
    <location>
        <position position="1"/>
    </location>
</feature>
<evidence type="ECO:0000313" key="2">
    <source>
        <dbReference type="EMBL" id="CAL1163687.1"/>
    </source>
</evidence>
<dbReference type="AlphaFoldDB" id="A0A9P1DHZ4"/>
<dbReference type="Proteomes" id="UP001152797">
    <property type="component" value="Unassembled WGS sequence"/>
</dbReference>
<dbReference type="EMBL" id="CAMXCT020004776">
    <property type="protein sequence ID" value="CAL1163687.1"/>
    <property type="molecule type" value="Genomic_DNA"/>
</dbReference>
<evidence type="ECO:0000313" key="1">
    <source>
        <dbReference type="EMBL" id="CAI4010312.1"/>
    </source>
</evidence>
<reference evidence="1" key="1">
    <citation type="submission" date="2022-10" db="EMBL/GenBank/DDBJ databases">
        <authorList>
            <person name="Chen Y."/>
            <person name="Dougan E. K."/>
            <person name="Chan C."/>
            <person name="Rhodes N."/>
            <person name="Thang M."/>
        </authorList>
    </citation>
    <scope>NUCLEOTIDE SEQUENCE</scope>
</reference>
<dbReference type="EMBL" id="CAMXCT010004776">
    <property type="protein sequence ID" value="CAI4010312.1"/>
    <property type="molecule type" value="Genomic_DNA"/>
</dbReference>
<evidence type="ECO:0000313" key="3">
    <source>
        <dbReference type="EMBL" id="CAL4797624.1"/>
    </source>
</evidence>